<reference evidence="12 13" key="1">
    <citation type="submission" date="2017-07" db="EMBL/GenBank/DDBJ databases">
        <authorList>
            <person name="Talla V."/>
            <person name="Backstrom N."/>
        </authorList>
    </citation>
    <scope>NUCLEOTIDE SEQUENCE [LARGE SCALE GENOMIC DNA]</scope>
</reference>
<organism evidence="12 13">
    <name type="scientific">Leptidea sinapis</name>
    <dbReference type="NCBI Taxonomy" id="189913"/>
    <lineage>
        <taxon>Eukaryota</taxon>
        <taxon>Metazoa</taxon>
        <taxon>Ecdysozoa</taxon>
        <taxon>Arthropoda</taxon>
        <taxon>Hexapoda</taxon>
        <taxon>Insecta</taxon>
        <taxon>Pterygota</taxon>
        <taxon>Neoptera</taxon>
        <taxon>Endopterygota</taxon>
        <taxon>Lepidoptera</taxon>
        <taxon>Glossata</taxon>
        <taxon>Ditrysia</taxon>
        <taxon>Papilionoidea</taxon>
        <taxon>Pieridae</taxon>
        <taxon>Dismorphiinae</taxon>
        <taxon>Leptidea</taxon>
    </lineage>
</organism>
<dbReference type="AlphaFoldDB" id="A0A5E4R3M8"/>
<keyword evidence="5" id="KW-0819">tRNA processing</keyword>
<keyword evidence="3" id="KW-0288">FMN</keyword>
<name>A0A5E4R3M8_9NEOP</name>
<keyword evidence="6" id="KW-0521">NADP</keyword>
<dbReference type="Proteomes" id="UP000324832">
    <property type="component" value="Unassembled WGS sequence"/>
</dbReference>
<dbReference type="GO" id="GO:0102266">
    <property type="term" value="F:tRNA-dihydrouridine20a synthase activity"/>
    <property type="evidence" value="ECO:0007669"/>
    <property type="project" value="UniProtKB-ARBA"/>
</dbReference>
<evidence type="ECO:0000256" key="5">
    <source>
        <dbReference type="ARBA" id="ARBA00022694"/>
    </source>
</evidence>
<evidence type="ECO:0000256" key="6">
    <source>
        <dbReference type="ARBA" id="ARBA00022857"/>
    </source>
</evidence>
<dbReference type="GO" id="GO:0006397">
    <property type="term" value="P:mRNA processing"/>
    <property type="evidence" value="ECO:0007669"/>
    <property type="project" value="UniProtKB-KW"/>
</dbReference>
<dbReference type="PANTHER" id="PTHR11082">
    <property type="entry name" value="TRNA-DIHYDROURIDINE SYNTHASE"/>
    <property type="match status" value="1"/>
</dbReference>
<accession>A0A5E4R3M8</accession>
<dbReference type="InterPro" id="IPR035587">
    <property type="entry name" value="DUS-like_FMN-bd"/>
</dbReference>
<proteinExistence type="predicted"/>
<evidence type="ECO:0000256" key="1">
    <source>
        <dbReference type="ARBA" id="ARBA00001917"/>
    </source>
</evidence>
<evidence type="ECO:0000256" key="8">
    <source>
        <dbReference type="ARBA" id="ARBA00023027"/>
    </source>
</evidence>
<dbReference type="EMBL" id="FZQP02006826">
    <property type="protein sequence ID" value="VVD04102.1"/>
    <property type="molecule type" value="Genomic_DNA"/>
</dbReference>
<keyword evidence="13" id="KW-1185">Reference proteome</keyword>
<evidence type="ECO:0000256" key="7">
    <source>
        <dbReference type="ARBA" id="ARBA00023002"/>
    </source>
</evidence>
<evidence type="ECO:0000259" key="11">
    <source>
        <dbReference type="Pfam" id="PF01207"/>
    </source>
</evidence>
<dbReference type="CDD" id="cd02801">
    <property type="entry name" value="DUS_like_FMN"/>
    <property type="match status" value="1"/>
</dbReference>
<dbReference type="GO" id="GO:0050660">
    <property type="term" value="F:flavin adenine dinucleotide binding"/>
    <property type="evidence" value="ECO:0007669"/>
    <property type="project" value="InterPro"/>
</dbReference>
<comment type="cofactor">
    <cofactor evidence="1">
        <name>FMN</name>
        <dbReference type="ChEBI" id="CHEBI:58210"/>
    </cofactor>
</comment>
<dbReference type="PROSITE" id="PS01136">
    <property type="entry name" value="UPF0034"/>
    <property type="match status" value="1"/>
</dbReference>
<evidence type="ECO:0000256" key="10">
    <source>
        <dbReference type="ARBA" id="ARBA00078338"/>
    </source>
</evidence>
<feature type="domain" description="DUS-like FMN-binding" evidence="11">
    <location>
        <begin position="24"/>
        <end position="302"/>
    </location>
</feature>
<dbReference type="InterPro" id="IPR018517">
    <property type="entry name" value="tRNA_hU_synthase_CS"/>
</dbReference>
<keyword evidence="2" id="KW-0285">Flavoprotein</keyword>
<evidence type="ECO:0000313" key="13">
    <source>
        <dbReference type="Proteomes" id="UP000324832"/>
    </source>
</evidence>
<keyword evidence="4" id="KW-0507">mRNA processing</keyword>
<sequence length="393" mass="44903">MIKKTDITELFCDAKRKNTYLKVCAPMVRYSKVQFRSLVRNYGVDLTFTPMILANSFCQNSKARSNEFQTTSNDTPLIVQFAANNVHDFLDASKLVYPYADGVDLNCGCPQRWAIKDGYGCALLSQPEIIHDIVRSVKRNLPNDFTVSVKIRIMNELKKTLLLCQQLEKCGINFMTVHGRLPSQKNSEPIDVTSLVDIFETVQIPCIVNGGVKKLDDADELYESLKCDGVMAASGILTNPAMFSGAQKTPMKCVKLWMDYKNLSSDNITFQCYHHHLVFMLEKILNRQQKQIFNYLSTFEEVDRYLFSVFGLDQLHSILEKDYDDVGELVLCEYDNNITMKHNKKCRGCGKSNFYCGCTTYNCDDGHGSFYSSFIKITDELDYMDTNMFNELL</sequence>
<keyword evidence="8" id="KW-0520">NAD</keyword>
<evidence type="ECO:0000256" key="4">
    <source>
        <dbReference type="ARBA" id="ARBA00022664"/>
    </source>
</evidence>
<evidence type="ECO:0000256" key="2">
    <source>
        <dbReference type="ARBA" id="ARBA00022630"/>
    </source>
</evidence>
<dbReference type="Gene3D" id="3.20.20.70">
    <property type="entry name" value="Aldolase class I"/>
    <property type="match status" value="1"/>
</dbReference>
<keyword evidence="7" id="KW-0560">Oxidoreductase</keyword>
<dbReference type="FunFam" id="3.20.20.70:FF:000159">
    <property type="entry name" value="tRNA-dihydrouridine synthase 4"/>
    <property type="match status" value="1"/>
</dbReference>
<dbReference type="Pfam" id="PF01207">
    <property type="entry name" value="Dus"/>
    <property type="match status" value="1"/>
</dbReference>
<gene>
    <name evidence="12" type="ORF">LSINAPIS_LOCUS13934</name>
</gene>
<dbReference type="PANTHER" id="PTHR11082:SF31">
    <property type="entry name" value="TRNA-DIHYDROURIDINE(20A_20B) SYNTHASE [NAD(P)+]-LIKE"/>
    <property type="match status" value="1"/>
</dbReference>
<evidence type="ECO:0000256" key="3">
    <source>
        <dbReference type="ARBA" id="ARBA00022643"/>
    </source>
</evidence>
<dbReference type="GO" id="GO:0102267">
    <property type="term" value="F:tRNA-dihydrouridine20b synthase activity"/>
    <property type="evidence" value="ECO:0007669"/>
    <property type="project" value="UniProtKB-ARBA"/>
</dbReference>
<dbReference type="SUPFAM" id="SSF51395">
    <property type="entry name" value="FMN-linked oxidoreductases"/>
    <property type="match status" value="1"/>
</dbReference>
<evidence type="ECO:0000256" key="9">
    <source>
        <dbReference type="ARBA" id="ARBA00071722"/>
    </source>
</evidence>
<protein>
    <recommendedName>
        <fullName evidence="9">tRNA-dihydrouridine(20a/20b) synthase [NAD(P)+]</fullName>
    </recommendedName>
    <alternativeName>
        <fullName evidence="10">tRNA-dihydrouridine synthase 4</fullName>
    </alternativeName>
</protein>
<evidence type="ECO:0000313" key="12">
    <source>
        <dbReference type="EMBL" id="VVD04102.1"/>
    </source>
</evidence>
<dbReference type="InterPro" id="IPR013785">
    <property type="entry name" value="Aldolase_TIM"/>
</dbReference>